<sequence>MDDRLKRDALTDDEWARLELLLPAPARRGRRWADHRVIVDGVFFRFRTGCSWRGLPEVYGSWKTVYGRYRRWSADGTWKMILDALRPVGDEVGGRAFGARPRVPEDIRPWKRFEVADW</sequence>
<keyword evidence="3" id="KW-1185">Reference proteome</keyword>
<gene>
    <name evidence="2" type="ORF">J2853_002144</name>
</gene>
<dbReference type="PANTHER" id="PTHR46637:SF1">
    <property type="entry name" value="BLL5188 PROTEIN"/>
    <property type="match status" value="1"/>
</dbReference>
<dbReference type="Pfam" id="PF13340">
    <property type="entry name" value="DUF4096"/>
    <property type="match status" value="1"/>
</dbReference>
<evidence type="ECO:0000259" key="1">
    <source>
        <dbReference type="Pfam" id="PF13340"/>
    </source>
</evidence>
<accession>A0ABT9Q860</accession>
<dbReference type="InterPro" id="IPR025161">
    <property type="entry name" value="IS402-like_dom"/>
</dbReference>
<name>A0ABT9Q860_9ACTN</name>
<evidence type="ECO:0000313" key="3">
    <source>
        <dbReference type="Proteomes" id="UP001225356"/>
    </source>
</evidence>
<dbReference type="PANTHER" id="PTHR46637">
    <property type="entry name" value="TIS1421-TRANSPOSASE PROTEIN A"/>
    <property type="match status" value="1"/>
</dbReference>
<proteinExistence type="predicted"/>
<reference evidence="2 3" key="1">
    <citation type="submission" date="2023-07" db="EMBL/GenBank/DDBJ databases">
        <title>Sequencing the genomes of 1000 actinobacteria strains.</title>
        <authorList>
            <person name="Klenk H.-P."/>
        </authorList>
    </citation>
    <scope>NUCLEOTIDE SEQUENCE [LARGE SCALE GENOMIC DNA]</scope>
    <source>
        <strain evidence="2 3">DSM 46740</strain>
    </source>
</reference>
<feature type="domain" description="Insertion element IS402-like" evidence="1">
    <location>
        <begin position="10"/>
        <end position="81"/>
    </location>
</feature>
<dbReference type="RefSeq" id="WP_307556799.1">
    <property type="nucleotide sequence ID" value="NZ_JAUSQU010000001.1"/>
</dbReference>
<protein>
    <submittedName>
        <fullName evidence="2">Transposase</fullName>
    </submittedName>
</protein>
<dbReference type="Proteomes" id="UP001225356">
    <property type="component" value="Unassembled WGS sequence"/>
</dbReference>
<dbReference type="EMBL" id="JAUSQU010000001">
    <property type="protein sequence ID" value="MDP9842933.1"/>
    <property type="molecule type" value="Genomic_DNA"/>
</dbReference>
<comment type="caution">
    <text evidence="2">The sequence shown here is derived from an EMBL/GenBank/DDBJ whole genome shotgun (WGS) entry which is preliminary data.</text>
</comment>
<evidence type="ECO:0000313" key="2">
    <source>
        <dbReference type="EMBL" id="MDP9842933.1"/>
    </source>
</evidence>
<organism evidence="2 3">
    <name type="scientific">Streptosporangium lutulentum</name>
    <dbReference type="NCBI Taxonomy" id="1461250"/>
    <lineage>
        <taxon>Bacteria</taxon>
        <taxon>Bacillati</taxon>
        <taxon>Actinomycetota</taxon>
        <taxon>Actinomycetes</taxon>
        <taxon>Streptosporangiales</taxon>
        <taxon>Streptosporangiaceae</taxon>
        <taxon>Streptosporangium</taxon>
    </lineage>
</organism>
<dbReference type="InterPro" id="IPR052909">
    <property type="entry name" value="Transposase_6_like"/>
</dbReference>